<proteinExistence type="inferred from homology"/>
<dbReference type="AlphaFoldDB" id="A0A518E2T4"/>
<evidence type="ECO:0000256" key="5">
    <source>
        <dbReference type="ARBA" id="ARBA00023136"/>
    </source>
</evidence>
<evidence type="ECO:0000256" key="4">
    <source>
        <dbReference type="ARBA" id="ARBA00022989"/>
    </source>
</evidence>
<evidence type="ECO:0000256" key="2">
    <source>
        <dbReference type="ARBA" id="ARBA00022475"/>
    </source>
</evidence>
<dbReference type="Proteomes" id="UP000317648">
    <property type="component" value="Chromosome"/>
</dbReference>
<feature type="domain" description="VTT" evidence="7">
    <location>
        <begin position="95"/>
        <end position="206"/>
    </location>
</feature>
<name>A0A518E2T4_9BACT</name>
<feature type="transmembrane region" description="Helical" evidence="6">
    <location>
        <begin position="109"/>
        <end position="131"/>
    </location>
</feature>
<feature type="transmembrane region" description="Helical" evidence="6">
    <location>
        <begin position="71"/>
        <end position="102"/>
    </location>
</feature>
<dbReference type="OrthoDB" id="9779114at2"/>
<sequence length="278" mass="30078">MQTDNPPGEAAAEESDGVARPGGGWLLKGAVLAGLLLAIAGLTYFFGDALSLQNLAARETELRQFQASHPVLVYGIAFLIYVSVTGLSLPGAAGLTLLFSWYFGFPRSLVLISFASTTGATLAFLLSRYLFRDTLQRRFGDRLAAFNRSLEREGAFYLFSLRLIPVVPFFIINAVMGLTPMRPRTFWWVSQLGMLPGTAVYVYAGSSVPNLSTLAERGVGGVLSPQLLLAFVLLGVFPLAVKKIMQRFRPAVGLPVADEETSVESATRQLDPRNGPPC</sequence>
<dbReference type="GO" id="GO:0005886">
    <property type="term" value="C:plasma membrane"/>
    <property type="evidence" value="ECO:0007669"/>
    <property type="project" value="UniProtKB-SubCell"/>
</dbReference>
<dbReference type="PANTHER" id="PTHR12677:SF59">
    <property type="entry name" value="GOLGI APPARATUS MEMBRANE PROTEIN TVP38-RELATED"/>
    <property type="match status" value="1"/>
</dbReference>
<dbReference type="EMBL" id="CP036433">
    <property type="protein sequence ID" value="QDU98401.1"/>
    <property type="molecule type" value="Genomic_DNA"/>
</dbReference>
<keyword evidence="2 6" id="KW-1003">Cell membrane</keyword>
<keyword evidence="3 6" id="KW-0812">Transmembrane</keyword>
<feature type="transmembrane region" description="Helical" evidence="6">
    <location>
        <begin position="156"/>
        <end position="178"/>
    </location>
</feature>
<reference evidence="8 9" key="1">
    <citation type="submission" date="2019-02" db="EMBL/GenBank/DDBJ databases">
        <title>Deep-cultivation of Planctomycetes and their phenomic and genomic characterization uncovers novel biology.</title>
        <authorList>
            <person name="Wiegand S."/>
            <person name="Jogler M."/>
            <person name="Boedeker C."/>
            <person name="Pinto D."/>
            <person name="Vollmers J."/>
            <person name="Rivas-Marin E."/>
            <person name="Kohn T."/>
            <person name="Peeters S.H."/>
            <person name="Heuer A."/>
            <person name="Rast P."/>
            <person name="Oberbeckmann S."/>
            <person name="Bunk B."/>
            <person name="Jeske O."/>
            <person name="Meyerdierks A."/>
            <person name="Storesund J.E."/>
            <person name="Kallscheuer N."/>
            <person name="Luecker S."/>
            <person name="Lage O.M."/>
            <person name="Pohl T."/>
            <person name="Merkel B.J."/>
            <person name="Hornburger P."/>
            <person name="Mueller R.-W."/>
            <person name="Bruemmer F."/>
            <person name="Labrenz M."/>
            <person name="Spormann A.M."/>
            <person name="Op den Camp H."/>
            <person name="Overmann J."/>
            <person name="Amann R."/>
            <person name="Jetten M.S.M."/>
            <person name="Mascher T."/>
            <person name="Medema M.H."/>
            <person name="Devos D.P."/>
            <person name="Kaster A.-K."/>
            <person name="Ovreas L."/>
            <person name="Rohde M."/>
            <person name="Galperin M.Y."/>
            <person name="Jogler C."/>
        </authorList>
    </citation>
    <scope>NUCLEOTIDE SEQUENCE [LARGE SCALE GENOMIC DNA]</scope>
    <source>
        <strain evidence="8 9">Pla85_3_4</strain>
    </source>
</reference>
<comment type="subcellular location">
    <subcellularLocation>
        <location evidence="1 6">Cell membrane</location>
        <topology evidence="1 6">Multi-pass membrane protein</topology>
    </subcellularLocation>
</comment>
<feature type="transmembrane region" description="Helical" evidence="6">
    <location>
        <begin position="25"/>
        <end position="46"/>
    </location>
</feature>
<evidence type="ECO:0000256" key="3">
    <source>
        <dbReference type="ARBA" id="ARBA00022692"/>
    </source>
</evidence>
<dbReference type="InterPro" id="IPR015414">
    <property type="entry name" value="TMEM64"/>
</dbReference>
<evidence type="ECO:0000313" key="8">
    <source>
        <dbReference type="EMBL" id="QDU98401.1"/>
    </source>
</evidence>
<dbReference type="KEGG" id="lcre:Pla8534_62690"/>
<dbReference type="PANTHER" id="PTHR12677">
    <property type="entry name" value="GOLGI APPARATUS MEMBRANE PROTEIN TVP38-RELATED"/>
    <property type="match status" value="1"/>
</dbReference>
<dbReference type="InterPro" id="IPR032816">
    <property type="entry name" value="VTT_dom"/>
</dbReference>
<keyword evidence="5 6" id="KW-0472">Membrane</keyword>
<comment type="similarity">
    <text evidence="6">Belongs to the TVP38/TMEM64 family.</text>
</comment>
<keyword evidence="4 6" id="KW-1133">Transmembrane helix</keyword>
<feature type="transmembrane region" description="Helical" evidence="6">
    <location>
        <begin position="223"/>
        <end position="241"/>
    </location>
</feature>
<evidence type="ECO:0000259" key="7">
    <source>
        <dbReference type="Pfam" id="PF09335"/>
    </source>
</evidence>
<evidence type="ECO:0000256" key="6">
    <source>
        <dbReference type="RuleBase" id="RU366058"/>
    </source>
</evidence>
<protein>
    <recommendedName>
        <fullName evidence="6">TVP38/TMEM64 family membrane protein</fullName>
    </recommendedName>
</protein>
<gene>
    <name evidence="8" type="primary">ydjZ_1</name>
    <name evidence="8" type="ORF">Pla8534_62690</name>
</gene>
<organism evidence="8 9">
    <name type="scientific">Lignipirellula cremea</name>
    <dbReference type="NCBI Taxonomy" id="2528010"/>
    <lineage>
        <taxon>Bacteria</taxon>
        <taxon>Pseudomonadati</taxon>
        <taxon>Planctomycetota</taxon>
        <taxon>Planctomycetia</taxon>
        <taxon>Pirellulales</taxon>
        <taxon>Pirellulaceae</taxon>
        <taxon>Lignipirellula</taxon>
    </lineage>
</organism>
<evidence type="ECO:0000313" key="9">
    <source>
        <dbReference type="Proteomes" id="UP000317648"/>
    </source>
</evidence>
<evidence type="ECO:0000256" key="1">
    <source>
        <dbReference type="ARBA" id="ARBA00004651"/>
    </source>
</evidence>
<dbReference type="Pfam" id="PF09335">
    <property type="entry name" value="VTT_dom"/>
    <property type="match status" value="1"/>
</dbReference>
<accession>A0A518E2T4</accession>
<keyword evidence="9" id="KW-1185">Reference proteome</keyword>
<dbReference type="RefSeq" id="WP_145057622.1">
    <property type="nucleotide sequence ID" value="NZ_CP036433.1"/>
</dbReference>